<evidence type="ECO:0000313" key="1">
    <source>
        <dbReference type="EMBL" id="ANM86534.1"/>
    </source>
</evidence>
<dbReference type="EMBL" id="KX264272">
    <property type="protein sequence ID" value="ANM86534.1"/>
    <property type="molecule type" value="Genomic_DNA"/>
</dbReference>
<reference evidence="1" key="1">
    <citation type="submission" date="2016-05" db="EMBL/GenBank/DDBJ databases">
        <title>Lichen genome sequencing reveals its rich biosynthetic potential.</title>
        <authorList>
            <person name="Bertrand R.L."/>
            <person name="Abdel-Hameed M."/>
            <person name="Sorensen J.L."/>
        </authorList>
    </citation>
    <scope>NUCLEOTIDE SEQUENCE</scope>
</reference>
<organism evidence="1">
    <name type="scientific">Cladonia uncialis subsp. uncialis</name>
    <dbReference type="NCBI Taxonomy" id="180999"/>
    <lineage>
        <taxon>Eukaryota</taxon>
        <taxon>Fungi</taxon>
        <taxon>Dikarya</taxon>
        <taxon>Ascomycota</taxon>
        <taxon>Pezizomycotina</taxon>
        <taxon>Lecanoromycetes</taxon>
        <taxon>OSLEUM clade</taxon>
        <taxon>Lecanoromycetidae</taxon>
        <taxon>Lecanorales</taxon>
        <taxon>Lecanorineae</taxon>
        <taxon>Cladoniaceae</taxon>
        <taxon>Cladonia</taxon>
    </lineage>
</organism>
<sequence length="354" mass="38071">MPVPSWQALVSRIFYYHRQNMFGIFFGPFSILITKAFSATVLQPSQSSIAQSDASAVQSQPLILANASSNGTASANNLEITCDSEFGRNLRVTSCKNIFPLLREGTEQYVFADRTSTQHYDIGLPFRVQGLDGTCYIEVLVKPGKASGHMSLSQFGQAAYTLFDVCVVHYGYGGAAGRLGGDNNLQITIGRLKPSVNCNKRTPRPAWLSCSSILAKMDVSRENVTFGRRAGPGVEETLPIYLQSDDEKCLVKIDITTQAISISSWYEIWQGINSIAYMCVKQTLLGGQASKLGSLKTMTLEMSAQGAGVVLSNATLLNASSGQEDLLLLPAGAENFSSAGASSSPPPPLVPYVI</sequence>
<name>A0A1Z1CBJ4_CLAUC</name>
<accession>A0A1Z1CBJ4</accession>
<proteinExistence type="predicted"/>
<protein>
    <submittedName>
        <fullName evidence="1">Uncharacterized protein</fullName>
    </submittedName>
</protein>
<dbReference type="AlphaFoldDB" id="A0A1Z1CBJ4"/>